<dbReference type="STRING" id="1802280.A3B37_00175"/>
<evidence type="ECO:0000313" key="1">
    <source>
        <dbReference type="EMBL" id="OHA08505.1"/>
    </source>
</evidence>
<organism evidence="1 2">
    <name type="scientific">Candidatus Sungbacteria bacterium RIFCSPLOWO2_01_FULL_59_16</name>
    <dbReference type="NCBI Taxonomy" id="1802280"/>
    <lineage>
        <taxon>Bacteria</taxon>
        <taxon>Candidatus Sungiibacteriota</taxon>
    </lineage>
</organism>
<dbReference type="AlphaFoldDB" id="A0A1G2LA60"/>
<accession>A0A1G2LA60</accession>
<sequence>MKPALIGISVLALLYWMGAGNFISEIQEYRLKETFTADAGLERACEDAIRHKAYCLEKSFESSIISCRAPRAEACLPAGRPVEEWPKNAE</sequence>
<gene>
    <name evidence="1" type="ORF">A3B37_00175</name>
</gene>
<evidence type="ECO:0000313" key="2">
    <source>
        <dbReference type="Proteomes" id="UP000176705"/>
    </source>
</evidence>
<reference evidence="1 2" key="1">
    <citation type="journal article" date="2016" name="Nat. Commun.">
        <title>Thousands of microbial genomes shed light on interconnected biogeochemical processes in an aquifer system.</title>
        <authorList>
            <person name="Anantharaman K."/>
            <person name="Brown C.T."/>
            <person name="Hug L.A."/>
            <person name="Sharon I."/>
            <person name="Castelle C.J."/>
            <person name="Probst A.J."/>
            <person name="Thomas B.C."/>
            <person name="Singh A."/>
            <person name="Wilkins M.J."/>
            <person name="Karaoz U."/>
            <person name="Brodie E.L."/>
            <person name="Williams K.H."/>
            <person name="Hubbard S.S."/>
            <person name="Banfield J.F."/>
        </authorList>
    </citation>
    <scope>NUCLEOTIDE SEQUENCE [LARGE SCALE GENOMIC DNA]</scope>
</reference>
<comment type="caution">
    <text evidence="1">The sequence shown here is derived from an EMBL/GenBank/DDBJ whole genome shotgun (WGS) entry which is preliminary data.</text>
</comment>
<dbReference type="EMBL" id="MHQS01000015">
    <property type="protein sequence ID" value="OHA08505.1"/>
    <property type="molecule type" value="Genomic_DNA"/>
</dbReference>
<proteinExistence type="predicted"/>
<dbReference type="Proteomes" id="UP000176705">
    <property type="component" value="Unassembled WGS sequence"/>
</dbReference>
<name>A0A1G2LA60_9BACT</name>
<protein>
    <submittedName>
        <fullName evidence="1">Uncharacterized protein</fullName>
    </submittedName>
</protein>